<sequence length="55" mass="6146">MFVLQVPPQVTLTIQQQVPVPAAPTSGDLVYQAIVLTHTLVRLEEEWLSNHPQLV</sequence>
<accession>A0A9D4FBF6</accession>
<evidence type="ECO:0000313" key="1">
    <source>
        <dbReference type="EMBL" id="KAH3795924.1"/>
    </source>
</evidence>
<name>A0A9D4FBF6_DREPO</name>
<organism evidence="1 2">
    <name type="scientific">Dreissena polymorpha</name>
    <name type="common">Zebra mussel</name>
    <name type="synonym">Mytilus polymorpha</name>
    <dbReference type="NCBI Taxonomy" id="45954"/>
    <lineage>
        <taxon>Eukaryota</taxon>
        <taxon>Metazoa</taxon>
        <taxon>Spiralia</taxon>
        <taxon>Lophotrochozoa</taxon>
        <taxon>Mollusca</taxon>
        <taxon>Bivalvia</taxon>
        <taxon>Autobranchia</taxon>
        <taxon>Heteroconchia</taxon>
        <taxon>Euheterodonta</taxon>
        <taxon>Imparidentia</taxon>
        <taxon>Neoheterodontei</taxon>
        <taxon>Myida</taxon>
        <taxon>Dreissenoidea</taxon>
        <taxon>Dreissenidae</taxon>
        <taxon>Dreissena</taxon>
    </lineage>
</organism>
<dbReference type="EMBL" id="JAIWYP010000007">
    <property type="protein sequence ID" value="KAH3795924.1"/>
    <property type="molecule type" value="Genomic_DNA"/>
</dbReference>
<dbReference type="Proteomes" id="UP000828390">
    <property type="component" value="Unassembled WGS sequence"/>
</dbReference>
<reference evidence="1" key="1">
    <citation type="journal article" date="2019" name="bioRxiv">
        <title>The Genome of the Zebra Mussel, Dreissena polymorpha: A Resource for Invasive Species Research.</title>
        <authorList>
            <person name="McCartney M.A."/>
            <person name="Auch B."/>
            <person name="Kono T."/>
            <person name="Mallez S."/>
            <person name="Zhang Y."/>
            <person name="Obille A."/>
            <person name="Becker A."/>
            <person name="Abrahante J.E."/>
            <person name="Garbe J."/>
            <person name="Badalamenti J.P."/>
            <person name="Herman A."/>
            <person name="Mangelson H."/>
            <person name="Liachko I."/>
            <person name="Sullivan S."/>
            <person name="Sone E.D."/>
            <person name="Koren S."/>
            <person name="Silverstein K.A.T."/>
            <person name="Beckman K.B."/>
            <person name="Gohl D.M."/>
        </authorList>
    </citation>
    <scope>NUCLEOTIDE SEQUENCE</scope>
    <source>
        <strain evidence="1">Duluth1</strain>
        <tissue evidence="1">Whole animal</tissue>
    </source>
</reference>
<comment type="caution">
    <text evidence="1">The sequence shown here is derived from an EMBL/GenBank/DDBJ whole genome shotgun (WGS) entry which is preliminary data.</text>
</comment>
<reference evidence="1" key="2">
    <citation type="submission" date="2020-11" db="EMBL/GenBank/DDBJ databases">
        <authorList>
            <person name="McCartney M.A."/>
            <person name="Auch B."/>
            <person name="Kono T."/>
            <person name="Mallez S."/>
            <person name="Becker A."/>
            <person name="Gohl D.M."/>
            <person name="Silverstein K.A.T."/>
            <person name="Koren S."/>
            <person name="Bechman K.B."/>
            <person name="Herman A."/>
            <person name="Abrahante J.E."/>
            <person name="Garbe J."/>
        </authorList>
    </citation>
    <scope>NUCLEOTIDE SEQUENCE</scope>
    <source>
        <strain evidence="1">Duluth1</strain>
        <tissue evidence="1">Whole animal</tissue>
    </source>
</reference>
<evidence type="ECO:0000313" key="2">
    <source>
        <dbReference type="Proteomes" id="UP000828390"/>
    </source>
</evidence>
<proteinExistence type="predicted"/>
<protein>
    <submittedName>
        <fullName evidence="1">Uncharacterized protein</fullName>
    </submittedName>
</protein>
<gene>
    <name evidence="1" type="ORF">DPMN_149486</name>
</gene>
<keyword evidence="2" id="KW-1185">Reference proteome</keyword>
<dbReference type="AlphaFoldDB" id="A0A9D4FBF6"/>